<dbReference type="Gene3D" id="1.20.58.300">
    <property type="entry name" value="FlgN-like"/>
    <property type="match status" value="1"/>
</dbReference>
<dbReference type="EMBL" id="JAUYVO010000014">
    <property type="protein sequence ID" value="MDP2524127.1"/>
    <property type="molecule type" value="Genomic_DNA"/>
</dbReference>
<dbReference type="AlphaFoldDB" id="A0AAW7XLP3"/>
<comment type="caution">
    <text evidence="4">The sequence shown here is derived from an EMBL/GenBank/DDBJ whole genome shotgun (WGS) entry which is preliminary data.</text>
</comment>
<evidence type="ECO:0000313" key="4">
    <source>
        <dbReference type="EMBL" id="MDO6455276.1"/>
    </source>
</evidence>
<keyword evidence="4" id="KW-0966">Cell projection</keyword>
<keyword evidence="4" id="KW-0969">Cilium</keyword>
<accession>A0AAW7XLP3</accession>
<reference evidence="4" key="1">
    <citation type="submission" date="2023-07" db="EMBL/GenBank/DDBJ databases">
        <title>Genome content predicts the carbon catabolic preferences of heterotrophic bacteria.</title>
        <authorList>
            <person name="Gralka M."/>
        </authorList>
    </citation>
    <scope>NUCLEOTIDE SEQUENCE</scope>
    <source>
        <strain evidence="5">5G01</strain>
        <strain evidence="4">I2M16</strain>
    </source>
</reference>
<keyword evidence="3" id="KW-1005">Bacterial flagellum biogenesis</keyword>
<dbReference type="InterPro" id="IPR007809">
    <property type="entry name" value="FlgN-like"/>
</dbReference>
<protein>
    <submittedName>
        <fullName evidence="4">Flagellar protein FlgN</fullName>
    </submittedName>
</protein>
<name>A0AAW7XLP3_9GAMM</name>
<evidence type="ECO:0000256" key="1">
    <source>
        <dbReference type="ARBA" id="ARBA00002397"/>
    </source>
</evidence>
<dbReference type="GeneID" id="89455162"/>
<evidence type="ECO:0000256" key="2">
    <source>
        <dbReference type="ARBA" id="ARBA00007703"/>
    </source>
</evidence>
<evidence type="ECO:0000313" key="7">
    <source>
        <dbReference type="Proteomes" id="UP001177341"/>
    </source>
</evidence>
<dbReference type="SUPFAM" id="SSF140566">
    <property type="entry name" value="FlgN-like"/>
    <property type="match status" value="1"/>
</dbReference>
<comment type="function">
    <text evidence="1">Required for the efficient initiation of filament assembly.</text>
</comment>
<keyword evidence="4" id="KW-0282">Flagellum</keyword>
<dbReference type="EMBL" id="JAUOPG010000014">
    <property type="protein sequence ID" value="MDO6455276.1"/>
    <property type="molecule type" value="Genomic_DNA"/>
</dbReference>
<sequence>MALDPSTLAKIDTLTQEGILLLEQLDNILTTELGAFQSRDIDAIKSTFEQKASLLSQFDSNNKQRAECMSTAGVPLNKAGIDQLAQQIPNLNIKQKFLSNWSTLEDRLKTVMAANQRNELVLMRNKQSLDKLLSLLRGKPQANTLYTASGSKGDYSSQSHLGKA</sequence>
<dbReference type="Proteomes" id="UP001177341">
    <property type="component" value="Unassembled WGS sequence"/>
</dbReference>
<dbReference type="GO" id="GO:0044780">
    <property type="term" value="P:bacterial-type flagellum assembly"/>
    <property type="evidence" value="ECO:0007669"/>
    <property type="project" value="InterPro"/>
</dbReference>
<organism evidence="4 6">
    <name type="scientific">Neptunomonas phycophila</name>
    <dbReference type="NCBI Taxonomy" id="1572645"/>
    <lineage>
        <taxon>Bacteria</taxon>
        <taxon>Pseudomonadati</taxon>
        <taxon>Pseudomonadota</taxon>
        <taxon>Gammaproteobacteria</taxon>
        <taxon>Oceanospirillales</taxon>
        <taxon>Oceanospirillaceae</taxon>
        <taxon>Neptunomonas</taxon>
    </lineage>
</organism>
<evidence type="ECO:0000256" key="3">
    <source>
        <dbReference type="ARBA" id="ARBA00022795"/>
    </source>
</evidence>
<dbReference type="Pfam" id="PF05130">
    <property type="entry name" value="FlgN"/>
    <property type="match status" value="1"/>
</dbReference>
<gene>
    <name evidence="4" type="ORF">Q4490_17060</name>
    <name evidence="5" type="ORF">Q8W30_16250</name>
</gene>
<proteinExistence type="inferred from homology"/>
<dbReference type="RefSeq" id="WP_075171235.1">
    <property type="nucleotide sequence ID" value="NZ_CAXHZV010000035.1"/>
</dbReference>
<evidence type="ECO:0000313" key="6">
    <source>
        <dbReference type="Proteomes" id="UP001169862"/>
    </source>
</evidence>
<dbReference type="Proteomes" id="UP001169862">
    <property type="component" value="Unassembled WGS sequence"/>
</dbReference>
<keyword evidence="7" id="KW-1185">Reference proteome</keyword>
<evidence type="ECO:0000313" key="5">
    <source>
        <dbReference type="EMBL" id="MDP2524127.1"/>
    </source>
</evidence>
<dbReference type="InterPro" id="IPR036679">
    <property type="entry name" value="FlgN-like_sf"/>
</dbReference>
<comment type="similarity">
    <text evidence="2">Belongs to the FlgN family.</text>
</comment>